<dbReference type="EMBL" id="CP165727">
    <property type="protein sequence ID" value="XDV68477.1"/>
    <property type="molecule type" value="Genomic_DNA"/>
</dbReference>
<evidence type="ECO:0000313" key="1">
    <source>
        <dbReference type="EMBL" id="XDV68477.1"/>
    </source>
</evidence>
<organism evidence="1">
    <name type="scientific">Streptomyces sp. R33</name>
    <dbReference type="NCBI Taxonomy" id="3238629"/>
    <lineage>
        <taxon>Bacteria</taxon>
        <taxon>Bacillati</taxon>
        <taxon>Actinomycetota</taxon>
        <taxon>Actinomycetes</taxon>
        <taxon>Kitasatosporales</taxon>
        <taxon>Streptomycetaceae</taxon>
        <taxon>Streptomyces</taxon>
    </lineage>
</organism>
<dbReference type="AlphaFoldDB" id="A0AB39YEX0"/>
<dbReference type="RefSeq" id="WP_369779987.1">
    <property type="nucleotide sequence ID" value="NZ_CP165727.1"/>
</dbReference>
<protein>
    <submittedName>
        <fullName evidence="1">Uncharacterized protein</fullName>
    </submittedName>
</protein>
<sequence>MAVCPADTSPRLPPLPFPYSGDWLFYFTEPDGLRHRPQPEADLDLAFGDVEAAEKLLVGLGASKPARGKHRALRG</sequence>
<reference evidence="1" key="1">
    <citation type="submission" date="2024-08" db="EMBL/GenBank/DDBJ databases">
        <authorList>
            <person name="Yu S.T."/>
        </authorList>
    </citation>
    <scope>NUCLEOTIDE SEQUENCE</scope>
    <source>
        <strain evidence="1">R33</strain>
    </source>
</reference>
<gene>
    <name evidence="1" type="ORF">AB5J51_39055</name>
</gene>
<accession>A0AB39YEX0</accession>
<name>A0AB39YEX0_9ACTN</name>
<proteinExistence type="predicted"/>